<dbReference type="Pfam" id="PF00392">
    <property type="entry name" value="GntR"/>
    <property type="match status" value="1"/>
</dbReference>
<dbReference type="RefSeq" id="WP_044837587.1">
    <property type="nucleotide sequence ID" value="NZ_CP059734.1"/>
</dbReference>
<reference evidence="5 6" key="2">
    <citation type="journal article" date="2022" name="Mar. Drugs">
        <title>Bioassay-Guided Fractionation Leads to the Detection of Cholic Acid Generated by the Rare Thalassomonas sp.</title>
        <authorList>
            <person name="Pheiffer F."/>
            <person name="Schneider Y.K."/>
            <person name="Hansen E.H."/>
            <person name="Andersen J.H."/>
            <person name="Isaksson J."/>
            <person name="Busche T."/>
            <person name="R C."/>
            <person name="Kalinowski J."/>
            <person name="Zyl L.V."/>
            <person name="Trindade M."/>
        </authorList>
    </citation>
    <scope>NUCLEOTIDE SEQUENCE [LARGE SCALE GENOMIC DNA]</scope>
    <source>
        <strain evidence="5 6">XOM25</strain>
    </source>
</reference>
<dbReference type="PROSITE" id="PS50949">
    <property type="entry name" value="HTH_GNTR"/>
    <property type="match status" value="1"/>
</dbReference>
<evidence type="ECO:0000256" key="2">
    <source>
        <dbReference type="ARBA" id="ARBA00023125"/>
    </source>
</evidence>
<dbReference type="Gene3D" id="1.10.10.10">
    <property type="entry name" value="Winged helix-like DNA-binding domain superfamily/Winged helix DNA-binding domain"/>
    <property type="match status" value="1"/>
</dbReference>
<dbReference type="SUPFAM" id="SSF46785">
    <property type="entry name" value="Winged helix' DNA-binding domain"/>
    <property type="match status" value="1"/>
</dbReference>
<dbReference type="SMART" id="SM00866">
    <property type="entry name" value="UTRA"/>
    <property type="match status" value="1"/>
</dbReference>
<reference evidence="5 6" key="1">
    <citation type="journal article" date="2015" name="Genome Announc.">
        <title>Draft Genome Sequences of Marine Isolates of Thalassomonas viridans and Thalassomonas actiniarum.</title>
        <authorList>
            <person name="Olonade I."/>
            <person name="van Zyl L.J."/>
            <person name="Trindade M."/>
        </authorList>
    </citation>
    <scope>NUCLEOTIDE SEQUENCE [LARGE SCALE GENOMIC DNA]</scope>
    <source>
        <strain evidence="5 6">XOM25</strain>
    </source>
</reference>
<dbReference type="GO" id="GO:0003677">
    <property type="term" value="F:DNA binding"/>
    <property type="evidence" value="ECO:0007669"/>
    <property type="project" value="UniProtKB-KW"/>
</dbReference>
<sequence length="232" mass="26727">MLYQTIKDALPTLAETSADKKTTGKLPSERQLQQQFNSTRVTVREALMRLEAEGVIYRQNRIGWFLCPKRLLWDPIQKVNFYQLAKNQGLHARTGLLACKKTQANSDICRAFALDGQSEFYEIYRIRYLDERPVMVEKIYCPAGQFPGLEDKALDGSITTIFQDDYRVKVSHEQSDIIVTALPDDKAEQLNLNGGAACLKIIRKRFNTNQELVDYNIEYWLHSAIEMRVQSN</sequence>
<dbReference type="GO" id="GO:0003700">
    <property type="term" value="F:DNA-binding transcription factor activity"/>
    <property type="evidence" value="ECO:0007669"/>
    <property type="project" value="InterPro"/>
</dbReference>
<dbReference type="KEGG" id="tvd:SG34_031455"/>
<keyword evidence="3" id="KW-0804">Transcription</keyword>
<evidence type="ECO:0000259" key="4">
    <source>
        <dbReference type="PROSITE" id="PS50949"/>
    </source>
</evidence>
<keyword evidence="2" id="KW-0238">DNA-binding</keyword>
<dbReference type="SMART" id="SM00345">
    <property type="entry name" value="HTH_GNTR"/>
    <property type="match status" value="1"/>
</dbReference>
<evidence type="ECO:0000313" key="5">
    <source>
        <dbReference type="EMBL" id="WDE09282.1"/>
    </source>
</evidence>
<evidence type="ECO:0000256" key="1">
    <source>
        <dbReference type="ARBA" id="ARBA00023015"/>
    </source>
</evidence>
<dbReference type="GO" id="GO:0045892">
    <property type="term" value="P:negative regulation of DNA-templated transcription"/>
    <property type="evidence" value="ECO:0007669"/>
    <property type="project" value="TreeGrafter"/>
</dbReference>
<protein>
    <submittedName>
        <fullName evidence="5">UTRA domain-containing protein</fullName>
    </submittedName>
</protein>
<keyword evidence="6" id="KW-1185">Reference proteome</keyword>
<proteinExistence type="predicted"/>
<dbReference type="InterPro" id="IPR000524">
    <property type="entry name" value="Tscrpt_reg_HTH_GntR"/>
</dbReference>
<feature type="domain" description="HTH gntR-type" evidence="4">
    <location>
        <begin position="1"/>
        <end position="69"/>
    </location>
</feature>
<dbReference type="Pfam" id="PF07702">
    <property type="entry name" value="UTRA"/>
    <property type="match status" value="1"/>
</dbReference>
<organism evidence="5 6">
    <name type="scientific">Thalassomonas viridans</name>
    <dbReference type="NCBI Taxonomy" id="137584"/>
    <lineage>
        <taxon>Bacteria</taxon>
        <taxon>Pseudomonadati</taxon>
        <taxon>Pseudomonadota</taxon>
        <taxon>Gammaproteobacteria</taxon>
        <taxon>Alteromonadales</taxon>
        <taxon>Colwelliaceae</taxon>
        <taxon>Thalassomonas</taxon>
    </lineage>
</organism>
<keyword evidence="1" id="KW-0805">Transcription regulation</keyword>
<dbReference type="InterPro" id="IPR050679">
    <property type="entry name" value="Bact_HTH_transcr_reg"/>
</dbReference>
<accession>A0AAF0CB29</accession>
<dbReference type="Gene3D" id="3.40.1410.10">
    <property type="entry name" value="Chorismate lyase-like"/>
    <property type="match status" value="1"/>
</dbReference>
<dbReference type="SUPFAM" id="SSF64288">
    <property type="entry name" value="Chorismate lyase-like"/>
    <property type="match status" value="1"/>
</dbReference>
<dbReference type="InterPro" id="IPR036388">
    <property type="entry name" value="WH-like_DNA-bd_sf"/>
</dbReference>
<dbReference type="PANTHER" id="PTHR44846:SF1">
    <property type="entry name" value="MANNOSYL-D-GLYCERATE TRANSPORT_METABOLISM SYSTEM REPRESSOR MNGR-RELATED"/>
    <property type="match status" value="1"/>
</dbReference>
<dbReference type="AlphaFoldDB" id="A0AAF0CB29"/>
<gene>
    <name evidence="5" type="ORF">SG34_031455</name>
</gene>
<dbReference type="InterPro" id="IPR011663">
    <property type="entry name" value="UTRA"/>
</dbReference>
<name>A0AAF0CB29_9GAMM</name>
<dbReference type="InterPro" id="IPR028978">
    <property type="entry name" value="Chorismate_lyase_/UTRA_dom_sf"/>
</dbReference>
<evidence type="ECO:0000313" key="6">
    <source>
        <dbReference type="Proteomes" id="UP000032352"/>
    </source>
</evidence>
<dbReference type="Proteomes" id="UP000032352">
    <property type="component" value="Chromosome pTvir"/>
</dbReference>
<dbReference type="EMBL" id="CP059734">
    <property type="protein sequence ID" value="WDE09282.1"/>
    <property type="molecule type" value="Genomic_DNA"/>
</dbReference>
<dbReference type="PANTHER" id="PTHR44846">
    <property type="entry name" value="MANNOSYL-D-GLYCERATE TRANSPORT/METABOLISM SYSTEM REPRESSOR MNGR-RELATED"/>
    <property type="match status" value="1"/>
</dbReference>
<dbReference type="InterPro" id="IPR036390">
    <property type="entry name" value="WH_DNA-bd_sf"/>
</dbReference>
<dbReference type="PRINTS" id="PR00035">
    <property type="entry name" value="HTHGNTR"/>
</dbReference>
<evidence type="ECO:0000256" key="3">
    <source>
        <dbReference type="ARBA" id="ARBA00023163"/>
    </source>
</evidence>
<dbReference type="CDD" id="cd07377">
    <property type="entry name" value="WHTH_GntR"/>
    <property type="match status" value="1"/>
</dbReference>